<accession>A0A6I4IUW1</accession>
<dbReference type="EMBL" id="WQLW01000014">
    <property type="protein sequence ID" value="MVO10692.1"/>
    <property type="molecule type" value="Genomic_DNA"/>
</dbReference>
<proteinExistence type="predicted"/>
<dbReference type="Proteomes" id="UP000431264">
    <property type="component" value="Unassembled WGS sequence"/>
</dbReference>
<organism evidence="2 3">
    <name type="scientific">Flavobacterium profundi</name>
    <dbReference type="NCBI Taxonomy" id="1774945"/>
    <lineage>
        <taxon>Bacteria</taxon>
        <taxon>Pseudomonadati</taxon>
        <taxon>Bacteroidota</taxon>
        <taxon>Flavobacteriia</taxon>
        <taxon>Flavobacteriales</taxon>
        <taxon>Flavobacteriaceae</taxon>
        <taxon>Flavobacterium</taxon>
    </lineage>
</organism>
<reference evidence="3" key="1">
    <citation type="submission" date="2019-05" db="EMBL/GenBank/DDBJ databases">
        <title>Flavobacterium profundi sp. nov., isolated from a deep-sea seamount.</title>
        <authorList>
            <person name="Zhang D.-C."/>
        </authorList>
    </citation>
    <scope>NUCLEOTIDE SEQUENCE [LARGE SCALE GENOMIC DNA]</scope>
    <source>
        <strain evidence="3">TP390</strain>
    </source>
</reference>
<evidence type="ECO:0000313" key="2">
    <source>
        <dbReference type="EMBL" id="MVO10692.1"/>
    </source>
</evidence>
<gene>
    <name evidence="2" type="ORF">GOQ30_16070</name>
</gene>
<keyword evidence="1" id="KW-0812">Transmembrane</keyword>
<dbReference type="OrthoDB" id="766141at2"/>
<feature type="transmembrane region" description="Helical" evidence="1">
    <location>
        <begin position="90"/>
        <end position="111"/>
    </location>
</feature>
<protein>
    <submittedName>
        <fullName evidence="2">Zinc-ribbon domain-containing protein</fullName>
    </submittedName>
</protein>
<keyword evidence="1" id="KW-0472">Membrane</keyword>
<sequence length="202" mass="23558">MIFYGTRAKNIHNGQIKNVKCPNCENETSMTYSVFGKYAHVYWIPFFPIRKIGVAECNTCKRTFEVKELPEAIQNKYENEKEKAGVKTPVWFFSGVFIIAALTLMGMYFSYQNDTDNAEFIVNPTKGDVYHVNGDAGYYSTLKIEKVTQDSIYVFVNQLQTNKKSDLDNIDKEENYIDVYGFTKQDIQRMFDEKEIFDIERK</sequence>
<dbReference type="RefSeq" id="WP_140999116.1">
    <property type="nucleotide sequence ID" value="NZ_VDCZ01000014.1"/>
</dbReference>
<dbReference type="AlphaFoldDB" id="A0A6I4IUW1"/>
<keyword evidence="3" id="KW-1185">Reference proteome</keyword>
<evidence type="ECO:0000256" key="1">
    <source>
        <dbReference type="SAM" id="Phobius"/>
    </source>
</evidence>
<evidence type="ECO:0000313" key="3">
    <source>
        <dbReference type="Proteomes" id="UP000431264"/>
    </source>
</evidence>
<keyword evidence="1" id="KW-1133">Transmembrane helix</keyword>
<comment type="caution">
    <text evidence="2">The sequence shown here is derived from an EMBL/GenBank/DDBJ whole genome shotgun (WGS) entry which is preliminary data.</text>
</comment>
<name>A0A6I4IUW1_9FLAO</name>